<sequence>MYDDYSNDDLFSALSYSSSTTTTTTTTDFLPYSSIEEDVVANYVPTYQVSPPPPILIPTSNDVSAAIDTLGALKSEVGYSSSSSYGSPSSLPSYSNNYLHNHHYQPSLFQRSMSSHSLLNHQKEDGFFHPIFSSHLEEELSPSCHGHEQVFNLDSDESPMRKVYSTGDLQTINVARSTGRSDSPLSNENCIEGLNKVGRYTAEERKERIERYRSKRNQRNFTKKIKYACRKTLADSRPRIRGRFARNDETGEDTSYNSCLNHHHQWNLQMGTEANYNEEVDDVWINFYEASLLC</sequence>
<feature type="domain" description="CCT" evidence="4">
    <location>
        <begin position="205"/>
        <end position="247"/>
    </location>
</feature>
<dbReference type="AlphaFoldDB" id="A0A4Y7LA38"/>
<evidence type="ECO:0000313" key="6">
    <source>
        <dbReference type="Proteomes" id="UP000316621"/>
    </source>
</evidence>
<keyword evidence="6" id="KW-1185">Reference proteome</keyword>
<reference evidence="5 6" key="1">
    <citation type="journal article" date="2018" name="Science">
        <title>The opium poppy genome and morphinan production.</title>
        <authorList>
            <person name="Guo L."/>
            <person name="Winzer T."/>
            <person name="Yang X."/>
            <person name="Li Y."/>
            <person name="Ning Z."/>
            <person name="He Z."/>
            <person name="Teodor R."/>
            <person name="Lu Y."/>
            <person name="Bowser T.A."/>
            <person name="Graham I.A."/>
            <person name="Ye K."/>
        </authorList>
    </citation>
    <scope>NUCLEOTIDE SEQUENCE [LARGE SCALE GENOMIC DNA]</scope>
    <source>
        <strain evidence="6">cv. HN1</strain>
        <tissue evidence="5">Leaves</tissue>
    </source>
</reference>
<evidence type="ECO:0000256" key="1">
    <source>
        <dbReference type="ARBA" id="ARBA00004123"/>
    </source>
</evidence>
<dbReference type="STRING" id="3469.A0A4Y7LA38"/>
<proteinExistence type="predicted"/>
<dbReference type="OrthoDB" id="153872at2759"/>
<dbReference type="EMBL" id="CM010724">
    <property type="protein sequence ID" value="RZC81552.1"/>
    <property type="molecule type" value="Genomic_DNA"/>
</dbReference>
<evidence type="ECO:0000259" key="4">
    <source>
        <dbReference type="PROSITE" id="PS51017"/>
    </source>
</evidence>
<evidence type="ECO:0000256" key="2">
    <source>
        <dbReference type="ARBA" id="ARBA00023242"/>
    </source>
</evidence>
<dbReference type="InterPro" id="IPR045281">
    <property type="entry name" value="CONSTANS-like"/>
</dbReference>
<dbReference type="Pfam" id="PF06203">
    <property type="entry name" value="CCT"/>
    <property type="match status" value="1"/>
</dbReference>
<evidence type="ECO:0000313" key="5">
    <source>
        <dbReference type="EMBL" id="RZC81552.1"/>
    </source>
</evidence>
<comment type="subcellular location">
    <subcellularLocation>
        <location evidence="1 3">Nucleus</location>
    </subcellularLocation>
</comment>
<gene>
    <name evidence="5" type="ORF">C5167_044118</name>
</gene>
<organism evidence="5 6">
    <name type="scientific">Papaver somniferum</name>
    <name type="common">Opium poppy</name>
    <dbReference type="NCBI Taxonomy" id="3469"/>
    <lineage>
        <taxon>Eukaryota</taxon>
        <taxon>Viridiplantae</taxon>
        <taxon>Streptophyta</taxon>
        <taxon>Embryophyta</taxon>
        <taxon>Tracheophyta</taxon>
        <taxon>Spermatophyta</taxon>
        <taxon>Magnoliopsida</taxon>
        <taxon>Ranunculales</taxon>
        <taxon>Papaveraceae</taxon>
        <taxon>Papaveroideae</taxon>
        <taxon>Papaver</taxon>
    </lineage>
</organism>
<accession>A0A4Y7LA38</accession>
<dbReference type="PANTHER" id="PTHR31319:SF110">
    <property type="entry name" value="CCT MOTIF FAMILY PROTEIN"/>
    <property type="match status" value="1"/>
</dbReference>
<dbReference type="GO" id="GO:0005634">
    <property type="term" value="C:nucleus"/>
    <property type="evidence" value="ECO:0007669"/>
    <property type="project" value="UniProtKB-SubCell"/>
</dbReference>
<keyword evidence="2 3" id="KW-0539">Nucleus</keyword>
<dbReference type="GO" id="GO:0003700">
    <property type="term" value="F:DNA-binding transcription factor activity"/>
    <property type="evidence" value="ECO:0007669"/>
    <property type="project" value="TreeGrafter"/>
</dbReference>
<dbReference type="OMA" id="FNGMQHY"/>
<protein>
    <recommendedName>
        <fullName evidence="4">CCT domain-containing protein</fullName>
    </recommendedName>
</protein>
<name>A0A4Y7LA38_PAPSO</name>
<dbReference type="Proteomes" id="UP000316621">
    <property type="component" value="Chromosome 10"/>
</dbReference>
<evidence type="ECO:0000256" key="3">
    <source>
        <dbReference type="PROSITE-ProRule" id="PRU00357"/>
    </source>
</evidence>
<dbReference type="PROSITE" id="PS51017">
    <property type="entry name" value="CCT"/>
    <property type="match status" value="1"/>
</dbReference>
<dbReference type="GO" id="GO:0009909">
    <property type="term" value="P:regulation of flower development"/>
    <property type="evidence" value="ECO:0007669"/>
    <property type="project" value="InterPro"/>
</dbReference>
<dbReference type="PANTHER" id="PTHR31319">
    <property type="entry name" value="ZINC FINGER PROTEIN CONSTANS-LIKE 4"/>
    <property type="match status" value="1"/>
</dbReference>
<dbReference type="Gramene" id="RZC81552">
    <property type="protein sequence ID" value="RZC81552"/>
    <property type="gene ID" value="C5167_044118"/>
</dbReference>
<dbReference type="InterPro" id="IPR010402">
    <property type="entry name" value="CCT_domain"/>
</dbReference>